<feature type="transmembrane region" description="Helical" evidence="8">
    <location>
        <begin position="187"/>
        <end position="207"/>
    </location>
</feature>
<evidence type="ECO:0000256" key="6">
    <source>
        <dbReference type="ARBA" id="ARBA00023136"/>
    </source>
</evidence>
<dbReference type="InterPro" id="IPR001193">
    <property type="entry name" value="MBTPS2"/>
</dbReference>
<keyword evidence="11" id="KW-1185">Reference proteome</keyword>
<dbReference type="GO" id="GO:0031293">
    <property type="term" value="P:membrane protein intracellular domain proteolysis"/>
    <property type="evidence" value="ECO:0007669"/>
    <property type="project" value="TreeGrafter"/>
</dbReference>
<feature type="transmembrane region" description="Helical" evidence="8">
    <location>
        <begin position="350"/>
        <end position="372"/>
    </location>
</feature>
<evidence type="ECO:0000256" key="7">
    <source>
        <dbReference type="SAM" id="Coils"/>
    </source>
</evidence>
<dbReference type="GO" id="GO:0016020">
    <property type="term" value="C:membrane"/>
    <property type="evidence" value="ECO:0007669"/>
    <property type="project" value="InterPro"/>
</dbReference>
<name>A0A5C5VNP6_9BACT</name>
<dbReference type="GO" id="GO:0012505">
    <property type="term" value="C:endomembrane system"/>
    <property type="evidence" value="ECO:0007669"/>
    <property type="project" value="UniProtKB-SubCell"/>
</dbReference>
<dbReference type="GO" id="GO:0005737">
    <property type="term" value="C:cytoplasm"/>
    <property type="evidence" value="ECO:0007669"/>
    <property type="project" value="TreeGrafter"/>
</dbReference>
<accession>A0A5C5VNP6</accession>
<reference evidence="10 11" key="1">
    <citation type="submission" date="2019-02" db="EMBL/GenBank/DDBJ databases">
        <title>Deep-cultivation of Planctomycetes and their phenomic and genomic characterization uncovers novel biology.</title>
        <authorList>
            <person name="Wiegand S."/>
            <person name="Jogler M."/>
            <person name="Boedeker C."/>
            <person name="Pinto D."/>
            <person name="Vollmers J."/>
            <person name="Rivas-Marin E."/>
            <person name="Kohn T."/>
            <person name="Peeters S.H."/>
            <person name="Heuer A."/>
            <person name="Rast P."/>
            <person name="Oberbeckmann S."/>
            <person name="Bunk B."/>
            <person name="Jeske O."/>
            <person name="Meyerdierks A."/>
            <person name="Storesund J.E."/>
            <person name="Kallscheuer N."/>
            <person name="Luecker S."/>
            <person name="Lage O.M."/>
            <person name="Pohl T."/>
            <person name="Merkel B.J."/>
            <person name="Hornburger P."/>
            <person name="Mueller R.-W."/>
            <person name="Bruemmer F."/>
            <person name="Labrenz M."/>
            <person name="Spormann A.M."/>
            <person name="Op Den Camp H."/>
            <person name="Overmann J."/>
            <person name="Amann R."/>
            <person name="Jetten M.S.M."/>
            <person name="Mascher T."/>
            <person name="Medema M.H."/>
            <person name="Devos D.P."/>
            <person name="Kaster A.-K."/>
            <person name="Ovreas L."/>
            <person name="Rohde M."/>
            <person name="Galperin M.Y."/>
            <person name="Jogler C."/>
        </authorList>
    </citation>
    <scope>NUCLEOTIDE SEQUENCE [LARGE SCALE GENOMIC DNA]</scope>
    <source>
        <strain evidence="10 11">Enr8</strain>
    </source>
</reference>
<feature type="transmembrane region" description="Helical" evidence="8">
    <location>
        <begin position="422"/>
        <end position="443"/>
    </location>
</feature>
<proteinExistence type="inferred from homology"/>
<gene>
    <name evidence="10" type="ORF">Enr8_10680</name>
</gene>
<dbReference type="Proteomes" id="UP000318878">
    <property type="component" value="Unassembled WGS sequence"/>
</dbReference>
<organism evidence="10 11">
    <name type="scientific">Blastopirellula retiformator</name>
    <dbReference type="NCBI Taxonomy" id="2527970"/>
    <lineage>
        <taxon>Bacteria</taxon>
        <taxon>Pseudomonadati</taxon>
        <taxon>Planctomycetota</taxon>
        <taxon>Planctomycetia</taxon>
        <taxon>Pirellulales</taxon>
        <taxon>Pirellulaceae</taxon>
        <taxon>Blastopirellula</taxon>
    </lineage>
</organism>
<evidence type="ECO:0000256" key="4">
    <source>
        <dbReference type="ARBA" id="ARBA00022692"/>
    </source>
</evidence>
<feature type="coiled-coil region" evidence="7">
    <location>
        <begin position="495"/>
        <end position="553"/>
    </location>
</feature>
<evidence type="ECO:0000256" key="5">
    <source>
        <dbReference type="ARBA" id="ARBA00022989"/>
    </source>
</evidence>
<dbReference type="Gene3D" id="2.40.30.170">
    <property type="match status" value="1"/>
</dbReference>
<dbReference type="AlphaFoldDB" id="A0A5C5VNP6"/>
<keyword evidence="5 8" id="KW-1133">Transmembrane helix</keyword>
<feature type="transmembrane region" description="Helical" evidence="8">
    <location>
        <begin position="275"/>
        <end position="294"/>
    </location>
</feature>
<evidence type="ECO:0000256" key="3">
    <source>
        <dbReference type="ARBA" id="ARBA00007931"/>
    </source>
</evidence>
<comment type="cofactor">
    <cofactor evidence="1">
        <name>Zn(2+)</name>
        <dbReference type="ChEBI" id="CHEBI:29105"/>
    </cofactor>
</comment>
<dbReference type="PANTHER" id="PTHR13325">
    <property type="entry name" value="PROTEASE M50 MEMBRANE-BOUND TRANSCRIPTION FACTOR SITE 2 PROTEASE"/>
    <property type="match status" value="1"/>
</dbReference>
<comment type="subcellular location">
    <subcellularLocation>
        <location evidence="2">Endomembrane system</location>
        <topology evidence="2">Multi-pass membrane protein</topology>
    </subcellularLocation>
</comment>
<feature type="transmembrane region" description="Helical" evidence="8">
    <location>
        <begin position="140"/>
        <end position="166"/>
    </location>
</feature>
<dbReference type="InterPro" id="IPR008915">
    <property type="entry name" value="Peptidase_M50"/>
</dbReference>
<evidence type="ECO:0000313" key="11">
    <source>
        <dbReference type="Proteomes" id="UP000318878"/>
    </source>
</evidence>
<feature type="transmembrane region" description="Helical" evidence="8">
    <location>
        <begin position="247"/>
        <end position="269"/>
    </location>
</feature>
<keyword evidence="4 8" id="KW-0812">Transmembrane</keyword>
<evidence type="ECO:0000256" key="1">
    <source>
        <dbReference type="ARBA" id="ARBA00001947"/>
    </source>
</evidence>
<evidence type="ECO:0000256" key="8">
    <source>
        <dbReference type="SAM" id="Phobius"/>
    </source>
</evidence>
<protein>
    <submittedName>
        <fullName evidence="10">Peptidase family M50</fullName>
    </submittedName>
</protein>
<sequence length="728" mass="81481">MAVSLKVRIRPDLKIARQQGTLEPRFVVKDPVTLRYFYFGEHEMFIMRRLDGQMSVAEIQDAYQEEYAPLKIRPVEIHTFCHSLHSRGLAIAGVAGQTKQLLERAERDRLWRWSTAPLSVLSIRLPGVDPDRSLDAVAPYFAWLFQKTTVIAVLTIASVLGLLGLLHVEEIFRRLPTMQSLFQGENLLWMAIALGLVKILHELGHALACKRFGGECHQIGVMLLAFVPCLYCDVSDAWLLPDRNRRMFVSAAGMYVELIVASLCAVLWYFSEPGVVQSICFSVMLVASVSTLVVNGNPLMRYDGYYIFADWVDVPNLSQQASEAIRRPLLRFFTRRDLDEMPFDANPRFLQAYGIAALVYRTMVIGVLVWFVYKMLKANDLTPLGDLVVVLVIAGLLFQPAIRFFRWWNRPMAMREVRGKRLAIAAVVGAFVLLGLAQIRWAARVQTPVLAQLAESQMIYVPVEGRIESTVAAGQHVVAGETLAKLVNDDLDLRRVELTGDVSEQRQHVENLRRQLNNDRSVAAQIPAAEAVLADLQRQLDVVSRDAERLTIKSPSDGVVMPPPLRVEEGQSQRQLPSWTGTPLQQQNRGALLQRGDLLAIVAESNQMEAQLLIHQRDVDLVNVGDEVKLLFDGLTGSTIQGKIVEISRDEVIAAPRNLAQDAQLPVEEGEAGEMSLVERSYQATVQLDSVPIKLLPGTRGKAVVLGRSLSLGQRISRWISGNFRFEL</sequence>
<evidence type="ECO:0000313" key="10">
    <source>
        <dbReference type="EMBL" id="TWT39369.1"/>
    </source>
</evidence>
<dbReference type="Pfam" id="PF02163">
    <property type="entry name" value="Peptidase_M50"/>
    <property type="match status" value="1"/>
</dbReference>
<feature type="transmembrane region" description="Helical" evidence="8">
    <location>
        <begin position="384"/>
        <end position="402"/>
    </location>
</feature>
<comment type="similarity">
    <text evidence="3">Belongs to the peptidase M50B family.</text>
</comment>
<dbReference type="EMBL" id="SJPF01000001">
    <property type="protein sequence ID" value="TWT39369.1"/>
    <property type="molecule type" value="Genomic_DNA"/>
</dbReference>
<dbReference type="PANTHER" id="PTHR13325:SF3">
    <property type="entry name" value="MEMBRANE-BOUND TRANSCRIPTION FACTOR SITE-2 PROTEASE"/>
    <property type="match status" value="1"/>
</dbReference>
<dbReference type="OrthoDB" id="9759690at2"/>
<keyword evidence="6 8" id="KW-0472">Membrane</keyword>
<dbReference type="RefSeq" id="WP_146429544.1">
    <property type="nucleotide sequence ID" value="NZ_SJPF01000001.1"/>
</dbReference>
<comment type="caution">
    <text evidence="10">The sequence shown here is derived from an EMBL/GenBank/DDBJ whole genome shotgun (WGS) entry which is preliminary data.</text>
</comment>
<feature type="domain" description="Peptidase M50" evidence="9">
    <location>
        <begin position="190"/>
        <end position="294"/>
    </location>
</feature>
<keyword evidence="7" id="KW-0175">Coiled coil</keyword>
<evidence type="ECO:0000259" key="9">
    <source>
        <dbReference type="Pfam" id="PF02163"/>
    </source>
</evidence>
<evidence type="ECO:0000256" key="2">
    <source>
        <dbReference type="ARBA" id="ARBA00004127"/>
    </source>
</evidence>
<dbReference type="GO" id="GO:0004222">
    <property type="term" value="F:metalloendopeptidase activity"/>
    <property type="evidence" value="ECO:0007669"/>
    <property type="project" value="InterPro"/>
</dbReference>